<proteinExistence type="predicted"/>
<dbReference type="Proteomes" id="UP001060414">
    <property type="component" value="Chromosome"/>
</dbReference>
<name>A0ABY5ZK80_9BACT</name>
<reference evidence="1" key="1">
    <citation type="journal article" date="2022" name="Environ. Microbiol.">
        <title>Geoalkalibacter halelectricus SAP #1 sp. nov. possessing extracellular electron transfer and mineral#reducing capabilities from a haloalkaline environment.</title>
        <authorList>
            <person name="Yadav S."/>
            <person name="Singh R."/>
            <person name="Sundharam S.S."/>
            <person name="Chaudhary S."/>
            <person name="Krishnamurthi S."/>
            <person name="Patil S.A."/>
        </authorList>
    </citation>
    <scope>NUCLEOTIDE SEQUENCE</scope>
    <source>
        <strain evidence="1">SAP-1</strain>
    </source>
</reference>
<evidence type="ECO:0000313" key="1">
    <source>
        <dbReference type="EMBL" id="UWZ79254.1"/>
    </source>
</evidence>
<protein>
    <submittedName>
        <fullName evidence="1">DUF2442 domain-containing protein</fullName>
    </submittedName>
</protein>
<gene>
    <name evidence="1" type="ORF">L9S41_16465</name>
</gene>
<accession>A0ABY5ZK80</accession>
<evidence type="ECO:0000313" key="2">
    <source>
        <dbReference type="Proteomes" id="UP001060414"/>
    </source>
</evidence>
<organism evidence="1 2">
    <name type="scientific">Geoalkalibacter halelectricus</name>
    <dbReference type="NCBI Taxonomy" id="2847045"/>
    <lineage>
        <taxon>Bacteria</taxon>
        <taxon>Pseudomonadati</taxon>
        <taxon>Thermodesulfobacteriota</taxon>
        <taxon>Desulfuromonadia</taxon>
        <taxon>Desulfuromonadales</taxon>
        <taxon>Geoalkalibacteraceae</taxon>
        <taxon>Geoalkalibacter</taxon>
    </lineage>
</organism>
<dbReference type="Pfam" id="PF10387">
    <property type="entry name" value="DUF2442"/>
    <property type="match status" value="1"/>
</dbReference>
<dbReference type="EMBL" id="CP092109">
    <property type="protein sequence ID" value="UWZ79254.1"/>
    <property type="molecule type" value="Genomic_DNA"/>
</dbReference>
<dbReference type="RefSeq" id="WP_260747610.1">
    <property type="nucleotide sequence ID" value="NZ_CP092109.1"/>
</dbReference>
<dbReference type="InterPro" id="IPR018841">
    <property type="entry name" value="DUF2442"/>
</dbReference>
<keyword evidence="2" id="KW-1185">Reference proteome</keyword>
<sequence length="93" mass="11011">MQSAARGKNTSLEVTNISRHGFWLLYEGNEFFVPFEKFPWFRDVELKKIFNVRLDSPGHFYWPDLDIDLSTKILRNPEKFQLVFGRKTIDACP</sequence>